<dbReference type="GO" id="GO:0003676">
    <property type="term" value="F:nucleic acid binding"/>
    <property type="evidence" value="ECO:0007669"/>
    <property type="project" value="InterPro"/>
</dbReference>
<gene>
    <name evidence="2" type="ORF">GOM49_12360</name>
</gene>
<sequence>MNKVLFFDIETTGFDKDSSSVILISSGWFISKDKFFIKQYFSESLDEEKEMLLSFKEDVDKFQAWCSYNGRAFDEPFIKRRMKLNGIRFLEPSIHIDLYRKIRPYHRQLGMERCNLRSVEQYLGIDREDKIDGGLSVELYFEFLGTKDFRLREVIMLHNYEDVLNLPKVFKLIYEIENNEGLKRVDCITEKQAKYLVYLLKKNKITIDSDIKNMSQKAASRIIDNILKGNIDIDEFNNIVNSSY</sequence>
<evidence type="ECO:0000313" key="2">
    <source>
        <dbReference type="EMBL" id="QGU95780.1"/>
    </source>
</evidence>
<evidence type="ECO:0000313" key="3">
    <source>
        <dbReference type="Proteomes" id="UP000422764"/>
    </source>
</evidence>
<reference evidence="2 3" key="1">
    <citation type="submission" date="2019-12" db="EMBL/GenBank/DDBJ databases">
        <title>Genome sequenceing of Clostridium bovifaecis.</title>
        <authorList>
            <person name="Yao Y."/>
        </authorList>
    </citation>
    <scope>NUCLEOTIDE SEQUENCE [LARGE SCALE GENOMIC DNA]</scope>
    <source>
        <strain evidence="2 3">BXX</strain>
    </source>
</reference>
<name>A0A6I6ETZ0_9CLOT</name>
<dbReference type="Gene3D" id="3.30.420.10">
    <property type="entry name" value="Ribonuclease H-like superfamily/Ribonuclease H"/>
    <property type="match status" value="1"/>
</dbReference>
<keyword evidence="3" id="KW-1185">Reference proteome</keyword>
<accession>A0A6I6ETZ0</accession>
<dbReference type="EMBL" id="CP046522">
    <property type="protein sequence ID" value="QGU95780.1"/>
    <property type="molecule type" value="Genomic_DNA"/>
</dbReference>
<feature type="domain" description="YprB ribonuclease H-like" evidence="1">
    <location>
        <begin position="5"/>
        <end position="173"/>
    </location>
</feature>
<dbReference type="SUPFAM" id="SSF53098">
    <property type="entry name" value="Ribonuclease H-like"/>
    <property type="match status" value="1"/>
</dbReference>
<dbReference type="Proteomes" id="UP000422764">
    <property type="component" value="Chromosome"/>
</dbReference>
<protein>
    <recommendedName>
        <fullName evidence="1">YprB ribonuclease H-like domain-containing protein</fullName>
    </recommendedName>
</protein>
<dbReference type="Pfam" id="PF13482">
    <property type="entry name" value="RNase_H_2"/>
    <property type="match status" value="1"/>
</dbReference>
<organism evidence="2 3">
    <name type="scientific">Clostridium bovifaecis</name>
    <dbReference type="NCBI Taxonomy" id="2184719"/>
    <lineage>
        <taxon>Bacteria</taxon>
        <taxon>Bacillati</taxon>
        <taxon>Bacillota</taxon>
        <taxon>Clostridia</taxon>
        <taxon>Eubacteriales</taxon>
        <taxon>Clostridiaceae</taxon>
        <taxon>Clostridium</taxon>
    </lineage>
</organism>
<dbReference type="PANTHER" id="PTHR38462">
    <property type="entry name" value="EXONUCLEASE-LIKE PROTEIN"/>
    <property type="match status" value="1"/>
</dbReference>
<dbReference type="InterPro" id="IPR012337">
    <property type="entry name" value="RNaseH-like_sf"/>
</dbReference>
<dbReference type="InterPro" id="IPR038720">
    <property type="entry name" value="YprB_RNase_H-like_dom"/>
</dbReference>
<evidence type="ECO:0000259" key="1">
    <source>
        <dbReference type="Pfam" id="PF13482"/>
    </source>
</evidence>
<dbReference type="InterPro" id="IPR036397">
    <property type="entry name" value="RNaseH_sf"/>
</dbReference>
<dbReference type="AlphaFoldDB" id="A0A6I6ETZ0"/>
<dbReference type="PANTHER" id="PTHR38462:SF1">
    <property type="entry name" value="YPRB RIBONUCLEASE H-LIKE DOMAIN-CONTAINING PROTEIN"/>
    <property type="match status" value="1"/>
</dbReference>
<proteinExistence type="predicted"/>